<dbReference type="SUPFAM" id="SSF160246">
    <property type="entry name" value="EspE N-terminal domain-like"/>
    <property type="match status" value="1"/>
</dbReference>
<dbReference type="PANTHER" id="PTHR30258:SF2">
    <property type="entry name" value="COMG OPERON PROTEIN 1"/>
    <property type="match status" value="1"/>
</dbReference>
<dbReference type="Gene3D" id="3.30.450.90">
    <property type="match status" value="1"/>
</dbReference>
<dbReference type="InterPro" id="IPR007831">
    <property type="entry name" value="T2SS_GspE_N"/>
</dbReference>
<dbReference type="RefSeq" id="WP_110031317.1">
    <property type="nucleotide sequence ID" value="NZ_QGTR01000002.1"/>
</dbReference>
<evidence type="ECO:0000256" key="3">
    <source>
        <dbReference type="ARBA" id="ARBA00022840"/>
    </source>
</evidence>
<proteinExistence type="inferred from homology"/>
<dbReference type="OrthoDB" id="9804785at2"/>
<evidence type="ECO:0000256" key="2">
    <source>
        <dbReference type="ARBA" id="ARBA00022741"/>
    </source>
</evidence>
<dbReference type="Gene3D" id="3.40.50.300">
    <property type="entry name" value="P-loop containing nucleotide triphosphate hydrolases"/>
    <property type="match status" value="1"/>
</dbReference>
<dbReference type="PROSITE" id="PS00662">
    <property type="entry name" value="T2SP_E"/>
    <property type="match status" value="1"/>
</dbReference>
<keyword evidence="3" id="KW-0067">ATP-binding</keyword>
<comment type="caution">
    <text evidence="5">The sequence shown here is derived from an EMBL/GenBank/DDBJ whole genome shotgun (WGS) entry which is preliminary data.</text>
</comment>
<evidence type="ECO:0000259" key="4">
    <source>
        <dbReference type="PROSITE" id="PS00662"/>
    </source>
</evidence>
<dbReference type="AlphaFoldDB" id="A0A317PML6"/>
<evidence type="ECO:0000313" key="6">
    <source>
        <dbReference type="Proteomes" id="UP000246352"/>
    </source>
</evidence>
<accession>A0A317PML6</accession>
<dbReference type="InterPro" id="IPR027417">
    <property type="entry name" value="P-loop_NTPase"/>
</dbReference>
<protein>
    <submittedName>
        <fullName evidence="5">General secretion pathway protein E</fullName>
    </submittedName>
</protein>
<dbReference type="SUPFAM" id="SSF52540">
    <property type="entry name" value="P-loop containing nucleoside triphosphate hydrolases"/>
    <property type="match status" value="1"/>
</dbReference>
<sequence length="544" mass="58656">MTGPSPLPTLDEFLAHAIAAGETTPEKARRLGAAVSESGHPVDVVMTELGIMTEEGLGQALARFLGTEFLADPGPRIDRDLLERLGRPFFESNCILPISGGDHGEVPVCVSTPFSDDGLKLLSYRLERPLRLLVSTRPVILAALAGFGAGEAAIADPLPPGGIELDAFDLERLRDVAQEAPVVRLIARVLQRAVDLQATDIHIEPMDRHVQIRLRIDGLLQTWESVPIDMLSGVATRIKILSRLNISERRLPQDGRMRAVIRGTEVDFRVSVLPSVNGETLVLRVLDRTQVALDLASLGFADDARASLAQLAHVANGIVLVTGPTGSGKTTTLYALLRMINSIGVKIFTVEDPVEYRMEGVTQLQVDPGIDLTFARALRSVLRQDPDIILVGEIRDRETAEIAMQAALTGHLVLSTLHTNSAVGAVTRLRDMGIDDYLIGATVKAAIGQRLVRRVCRACRNTEPGRCGQCGGTGLKGRTVTYEIARFSNRISSSVARGALEDAITAMALDEGMVPMQTHAQSLLSIGVTTRQEIARVIQLDGTV</sequence>
<dbReference type="Pfam" id="PF00437">
    <property type="entry name" value="T2SSE"/>
    <property type="match status" value="1"/>
</dbReference>
<dbReference type="InterPro" id="IPR003593">
    <property type="entry name" value="AAA+_ATPase"/>
</dbReference>
<evidence type="ECO:0000313" key="5">
    <source>
        <dbReference type="EMBL" id="PWW01509.1"/>
    </source>
</evidence>
<dbReference type="InterPro" id="IPR001482">
    <property type="entry name" value="T2SS/T4SS_dom"/>
</dbReference>
<keyword evidence="6" id="KW-1185">Reference proteome</keyword>
<dbReference type="GO" id="GO:0005524">
    <property type="term" value="F:ATP binding"/>
    <property type="evidence" value="ECO:0007669"/>
    <property type="project" value="UniProtKB-KW"/>
</dbReference>
<feature type="domain" description="Bacterial type II secretion system protein E" evidence="4">
    <location>
        <begin position="382"/>
        <end position="396"/>
    </location>
</feature>
<dbReference type="PANTHER" id="PTHR30258">
    <property type="entry name" value="TYPE II SECRETION SYSTEM PROTEIN GSPE-RELATED"/>
    <property type="match status" value="1"/>
</dbReference>
<dbReference type="Pfam" id="PF05157">
    <property type="entry name" value="MshEN"/>
    <property type="match status" value="1"/>
</dbReference>
<organism evidence="5 6">
    <name type="scientific">Hoeflea marina</name>
    <dbReference type="NCBI Taxonomy" id="274592"/>
    <lineage>
        <taxon>Bacteria</taxon>
        <taxon>Pseudomonadati</taxon>
        <taxon>Pseudomonadota</taxon>
        <taxon>Alphaproteobacteria</taxon>
        <taxon>Hyphomicrobiales</taxon>
        <taxon>Rhizobiaceae</taxon>
        <taxon>Hoeflea</taxon>
    </lineage>
</organism>
<dbReference type="GO" id="GO:0016887">
    <property type="term" value="F:ATP hydrolysis activity"/>
    <property type="evidence" value="ECO:0007669"/>
    <property type="project" value="TreeGrafter"/>
</dbReference>
<dbReference type="SMART" id="SM00382">
    <property type="entry name" value="AAA"/>
    <property type="match status" value="1"/>
</dbReference>
<dbReference type="Proteomes" id="UP000246352">
    <property type="component" value="Unassembled WGS sequence"/>
</dbReference>
<dbReference type="InterPro" id="IPR037257">
    <property type="entry name" value="T2SS_E_N_sf"/>
</dbReference>
<name>A0A317PML6_9HYPH</name>
<dbReference type="CDD" id="cd01129">
    <property type="entry name" value="PulE-GspE-like"/>
    <property type="match status" value="1"/>
</dbReference>
<reference evidence="5 6" key="1">
    <citation type="submission" date="2018-05" db="EMBL/GenBank/DDBJ databases">
        <title>Genomic Encyclopedia of Type Strains, Phase IV (KMG-IV): sequencing the most valuable type-strain genomes for metagenomic binning, comparative biology and taxonomic classification.</title>
        <authorList>
            <person name="Goeker M."/>
        </authorList>
    </citation>
    <scope>NUCLEOTIDE SEQUENCE [LARGE SCALE GENOMIC DNA]</scope>
    <source>
        <strain evidence="5 6">DSM 16791</strain>
    </source>
</reference>
<evidence type="ECO:0000256" key="1">
    <source>
        <dbReference type="ARBA" id="ARBA00006611"/>
    </source>
</evidence>
<comment type="similarity">
    <text evidence="1">Belongs to the GSP E family.</text>
</comment>
<dbReference type="EMBL" id="QGTR01000002">
    <property type="protein sequence ID" value="PWW01509.1"/>
    <property type="molecule type" value="Genomic_DNA"/>
</dbReference>
<dbReference type="GO" id="GO:0005886">
    <property type="term" value="C:plasma membrane"/>
    <property type="evidence" value="ECO:0007669"/>
    <property type="project" value="TreeGrafter"/>
</dbReference>
<gene>
    <name evidence="5" type="ORF">DFR52_102171</name>
</gene>
<keyword evidence="2" id="KW-0547">Nucleotide-binding</keyword>